<dbReference type="EMBL" id="MF101414">
    <property type="protein sequence ID" value="ARW60712.1"/>
    <property type="molecule type" value="Genomic_DNA"/>
</dbReference>
<reference evidence="1" key="1">
    <citation type="journal article" date="2017" name="J. Phycol.">
        <title>Analysis of chloroplast genomes and a supermatrix inform reclassification of the Rhodomelaceae (Rhodophyta).</title>
        <authorList>
            <person name="Diaz-Tapia P."/>
            <person name="Maggs C.A."/>
            <person name="West J.A."/>
            <person name="Verbruggen H."/>
        </authorList>
    </citation>
    <scope>NUCLEOTIDE SEQUENCE</scope>
    <source>
        <strain evidence="1">JH1432</strain>
    </source>
</reference>
<name>A0A1Z1M460_9FLOR</name>
<gene>
    <name evidence="1" type="primary">orf55</name>
</gene>
<dbReference type="AlphaFoldDB" id="A0A1Z1M460"/>
<protein>
    <submittedName>
        <fullName evidence="1">Uncharacterized protein</fullName>
    </submittedName>
</protein>
<keyword evidence="1" id="KW-0150">Chloroplast</keyword>
<sequence>MNDKEANQLLEKYNELFSKKYFIKETPVVFQLCFSLKHGKTTEIVILSMAFLKII</sequence>
<geneLocation type="chloroplast" evidence="1"/>
<evidence type="ECO:0000313" key="1">
    <source>
        <dbReference type="EMBL" id="ARW60712.1"/>
    </source>
</evidence>
<accession>A0A1Z1M460</accession>
<keyword evidence="1" id="KW-0934">Plastid</keyword>
<proteinExistence type="predicted"/>
<organism evidence="1">
    <name type="scientific">Polysiphonia sp</name>
    <dbReference type="NCBI Taxonomy" id="1967842"/>
    <lineage>
        <taxon>Eukaryota</taxon>
        <taxon>Rhodophyta</taxon>
        <taxon>Florideophyceae</taxon>
        <taxon>Rhodymeniophycidae</taxon>
        <taxon>Ceramiales</taxon>
        <taxon>Rhodomelaceae</taxon>
        <taxon>Polysiphonioideae</taxon>
        <taxon>Polysiphonia</taxon>
    </lineage>
</organism>